<reference evidence="7" key="1">
    <citation type="submission" date="2022-08" db="UniProtKB">
        <authorList>
            <consortium name="EnsemblMetazoa"/>
        </authorList>
    </citation>
    <scope>IDENTIFICATION</scope>
    <source>
        <strain evidence="7">05x7-T-G4-1.051#20</strain>
    </source>
</reference>
<dbReference type="InterPro" id="IPR047153">
    <property type="entry name" value="TRIM45/56/19-like"/>
</dbReference>
<evidence type="ECO:0000256" key="3">
    <source>
        <dbReference type="ARBA" id="ARBA00022833"/>
    </source>
</evidence>
<dbReference type="OMA" id="SEHKGHW"/>
<protein>
    <recommendedName>
        <fullName evidence="6">RING-type domain-containing protein</fullName>
    </recommendedName>
</protein>
<dbReference type="PROSITE" id="PS50089">
    <property type="entry name" value="ZF_RING_2"/>
    <property type="match status" value="1"/>
</dbReference>
<dbReference type="InterPro" id="IPR017907">
    <property type="entry name" value="Znf_RING_CS"/>
</dbReference>
<dbReference type="InterPro" id="IPR013083">
    <property type="entry name" value="Znf_RING/FYVE/PHD"/>
</dbReference>
<name>A0A8W8I7R2_MAGGI</name>
<keyword evidence="8" id="KW-1185">Reference proteome</keyword>
<evidence type="ECO:0000259" key="6">
    <source>
        <dbReference type="PROSITE" id="PS50089"/>
    </source>
</evidence>
<organism evidence="7 8">
    <name type="scientific">Magallana gigas</name>
    <name type="common">Pacific oyster</name>
    <name type="synonym">Crassostrea gigas</name>
    <dbReference type="NCBI Taxonomy" id="29159"/>
    <lineage>
        <taxon>Eukaryota</taxon>
        <taxon>Metazoa</taxon>
        <taxon>Spiralia</taxon>
        <taxon>Lophotrochozoa</taxon>
        <taxon>Mollusca</taxon>
        <taxon>Bivalvia</taxon>
        <taxon>Autobranchia</taxon>
        <taxon>Pteriomorphia</taxon>
        <taxon>Ostreida</taxon>
        <taxon>Ostreoidea</taxon>
        <taxon>Ostreidae</taxon>
        <taxon>Magallana</taxon>
    </lineage>
</organism>
<accession>A0A8W8I7R2</accession>
<dbReference type="PANTHER" id="PTHR25462">
    <property type="entry name" value="BONUS, ISOFORM C-RELATED"/>
    <property type="match status" value="1"/>
</dbReference>
<evidence type="ECO:0000256" key="4">
    <source>
        <dbReference type="PROSITE-ProRule" id="PRU00175"/>
    </source>
</evidence>
<keyword evidence="5" id="KW-0175">Coiled coil</keyword>
<evidence type="ECO:0000313" key="8">
    <source>
        <dbReference type="Proteomes" id="UP000005408"/>
    </source>
</evidence>
<dbReference type="SUPFAM" id="SSF57850">
    <property type="entry name" value="RING/U-box"/>
    <property type="match status" value="1"/>
</dbReference>
<feature type="domain" description="RING-type" evidence="6">
    <location>
        <begin position="8"/>
        <end position="45"/>
    </location>
</feature>
<evidence type="ECO:0000256" key="5">
    <source>
        <dbReference type="SAM" id="Coils"/>
    </source>
</evidence>
<proteinExistence type="predicted"/>
<dbReference type="Gene3D" id="3.30.160.60">
    <property type="entry name" value="Classic Zinc Finger"/>
    <property type="match status" value="1"/>
</dbReference>
<evidence type="ECO:0000256" key="1">
    <source>
        <dbReference type="ARBA" id="ARBA00022723"/>
    </source>
</evidence>
<keyword evidence="2 4" id="KW-0863">Zinc-finger</keyword>
<dbReference type="PROSITE" id="PS00518">
    <property type="entry name" value="ZF_RING_1"/>
    <property type="match status" value="1"/>
</dbReference>
<keyword evidence="1" id="KW-0479">Metal-binding</keyword>
<sequence length="361" mass="40835">MSSEFTLCPACGKMFEEPVTLACFHTYCFKCVSKPNEKYVCSICNFEQNGSGVNTDSFTQTFCDVIRTERKLKDACFGCAENCAANYCFNCQDSYCSKCSKSHQEGDGNTHEIVSFASVLEHGFEKRKSISPLCQLHGLSLAQFCMTCKRLACGDCVISEHKGHWCLPCQKALTQSAGDIKTTSKFLRRFHAEYHKQCLLVLDYLEKEKDRIKNEIRNLFLEIRQILEKREKTLIQSVDEVFDEEKKRLKERERVSSRMCSSAAAASTKLTFINKYGTATEMLAYHSRIKESKLSAYCATHVQLLPKAVVNQSSSLISEIDGLLERLNCTISHQKGDYVKRLLNSCSVQLNDTCAFKGEAQ</sequence>
<dbReference type="PANTHER" id="PTHR25462:SF296">
    <property type="entry name" value="MEIOTIC P26, ISOFORM F"/>
    <property type="match status" value="1"/>
</dbReference>
<dbReference type="EnsemblMetazoa" id="G12767.1">
    <property type="protein sequence ID" value="G12767.1:cds"/>
    <property type="gene ID" value="G12767"/>
</dbReference>
<evidence type="ECO:0000313" key="7">
    <source>
        <dbReference type="EnsemblMetazoa" id="G12767.1:cds"/>
    </source>
</evidence>
<dbReference type="Proteomes" id="UP000005408">
    <property type="component" value="Unassembled WGS sequence"/>
</dbReference>
<dbReference type="Pfam" id="PF00643">
    <property type="entry name" value="zf-B_box"/>
    <property type="match status" value="1"/>
</dbReference>
<dbReference type="GO" id="GO:0008270">
    <property type="term" value="F:zinc ion binding"/>
    <property type="evidence" value="ECO:0007669"/>
    <property type="project" value="UniProtKB-KW"/>
</dbReference>
<dbReference type="SUPFAM" id="SSF57845">
    <property type="entry name" value="B-box zinc-binding domain"/>
    <property type="match status" value="1"/>
</dbReference>
<dbReference type="InterPro" id="IPR001841">
    <property type="entry name" value="Znf_RING"/>
</dbReference>
<keyword evidence="3" id="KW-0862">Zinc</keyword>
<dbReference type="Gene3D" id="3.30.40.10">
    <property type="entry name" value="Zinc/RING finger domain, C3HC4 (zinc finger)"/>
    <property type="match status" value="1"/>
</dbReference>
<dbReference type="InterPro" id="IPR000315">
    <property type="entry name" value="Znf_B-box"/>
</dbReference>
<evidence type="ECO:0000256" key="2">
    <source>
        <dbReference type="ARBA" id="ARBA00022771"/>
    </source>
</evidence>
<feature type="coiled-coil region" evidence="5">
    <location>
        <begin position="202"/>
        <end position="229"/>
    </location>
</feature>
<dbReference type="AlphaFoldDB" id="A0A8W8I7R2"/>